<accession>A0A4C1T4G8</accession>
<keyword evidence="2" id="KW-1185">Reference proteome</keyword>
<reference evidence="1 2" key="1">
    <citation type="journal article" date="2019" name="Commun. Biol.">
        <title>The bagworm genome reveals a unique fibroin gene that provides high tensile strength.</title>
        <authorList>
            <person name="Kono N."/>
            <person name="Nakamura H."/>
            <person name="Ohtoshi R."/>
            <person name="Tomita M."/>
            <person name="Numata K."/>
            <person name="Arakawa K."/>
        </authorList>
    </citation>
    <scope>NUCLEOTIDE SEQUENCE [LARGE SCALE GENOMIC DNA]</scope>
</reference>
<sequence length="346" mass="38671">MEKVHKSRLLSGAKDGRSLVRGAAPACALKLLDTRGPRPPGDNFYSRPGRRRWPLSAGGPTPCVLLDRFGCKVTMGVLQIRERVFTLRGNSIIANVYRVVGSHRVWRRTGPRVRVRRGARGAGCGPAWLILFRPDPRLLFVPFGPSVNTLLKNVLARPTAARRRPPPLVAAGRSRRSGFHYYPTLTSIETVKAPAVSDDERRWPSRLCLRRHRRRRTPHSPRHVDAVAVIAVRRLLTDLGRSFSEVRLKMDMGKTKVRANAHVVTASPNDRGGSHLRPIVGHARYCPHYFIVIHLKMRWKVIKLLSPGSAAADKCTSGAGFGPNINARNCFICRDNTRPRSMPKNN</sequence>
<dbReference type="AlphaFoldDB" id="A0A4C1T4G8"/>
<dbReference type="Proteomes" id="UP000299102">
    <property type="component" value="Unassembled WGS sequence"/>
</dbReference>
<comment type="caution">
    <text evidence="1">The sequence shown here is derived from an EMBL/GenBank/DDBJ whole genome shotgun (WGS) entry which is preliminary data.</text>
</comment>
<organism evidence="1 2">
    <name type="scientific">Eumeta variegata</name>
    <name type="common">Bagworm moth</name>
    <name type="synonym">Eumeta japonica</name>
    <dbReference type="NCBI Taxonomy" id="151549"/>
    <lineage>
        <taxon>Eukaryota</taxon>
        <taxon>Metazoa</taxon>
        <taxon>Ecdysozoa</taxon>
        <taxon>Arthropoda</taxon>
        <taxon>Hexapoda</taxon>
        <taxon>Insecta</taxon>
        <taxon>Pterygota</taxon>
        <taxon>Neoptera</taxon>
        <taxon>Endopterygota</taxon>
        <taxon>Lepidoptera</taxon>
        <taxon>Glossata</taxon>
        <taxon>Ditrysia</taxon>
        <taxon>Tineoidea</taxon>
        <taxon>Psychidae</taxon>
        <taxon>Oiketicinae</taxon>
        <taxon>Eumeta</taxon>
    </lineage>
</organism>
<proteinExistence type="predicted"/>
<protein>
    <submittedName>
        <fullName evidence="1">Uncharacterized protein</fullName>
    </submittedName>
</protein>
<evidence type="ECO:0000313" key="1">
    <source>
        <dbReference type="EMBL" id="GBP09075.1"/>
    </source>
</evidence>
<evidence type="ECO:0000313" key="2">
    <source>
        <dbReference type="Proteomes" id="UP000299102"/>
    </source>
</evidence>
<name>A0A4C1T4G8_EUMVA</name>
<gene>
    <name evidence="1" type="ORF">EVAR_78405_1</name>
</gene>
<dbReference type="EMBL" id="BGZK01000033">
    <property type="protein sequence ID" value="GBP09075.1"/>
    <property type="molecule type" value="Genomic_DNA"/>
</dbReference>